<dbReference type="EMBL" id="VTPC01085250">
    <property type="protein sequence ID" value="KAF2887082.1"/>
    <property type="molecule type" value="Genomic_DNA"/>
</dbReference>
<dbReference type="OrthoDB" id="6778620at2759"/>
<name>A0A8K0G3J0_IGNLU</name>
<evidence type="ECO:0000259" key="2">
    <source>
        <dbReference type="Pfam" id="PF25273"/>
    </source>
</evidence>
<evidence type="ECO:0000256" key="1">
    <source>
        <dbReference type="SAM" id="MobiDB-lite"/>
    </source>
</evidence>
<accession>A0A8K0G3J0</accession>
<reference evidence="3" key="1">
    <citation type="submission" date="2019-08" db="EMBL/GenBank/DDBJ databases">
        <title>The genome of the North American firefly Photinus pyralis.</title>
        <authorList>
            <consortium name="Photinus pyralis genome working group"/>
            <person name="Fallon T.R."/>
            <person name="Sander Lower S.E."/>
            <person name="Weng J.-K."/>
        </authorList>
    </citation>
    <scope>NUCLEOTIDE SEQUENCE</scope>
    <source>
        <strain evidence="3">TRF0915ILg1</strain>
        <tissue evidence="3">Whole body</tissue>
    </source>
</reference>
<comment type="caution">
    <text evidence="3">The sequence shown here is derived from an EMBL/GenBank/DDBJ whole genome shotgun (WGS) entry which is preliminary data.</text>
</comment>
<dbReference type="InterPro" id="IPR057191">
    <property type="entry name" value="DUF7869"/>
</dbReference>
<proteinExistence type="predicted"/>
<feature type="compositionally biased region" description="Basic and acidic residues" evidence="1">
    <location>
        <begin position="89"/>
        <end position="105"/>
    </location>
</feature>
<dbReference type="Proteomes" id="UP000801492">
    <property type="component" value="Unassembled WGS sequence"/>
</dbReference>
<feature type="domain" description="DUF7869" evidence="2">
    <location>
        <begin position="472"/>
        <end position="586"/>
    </location>
</feature>
<organism evidence="3 4">
    <name type="scientific">Ignelater luminosus</name>
    <name type="common">Cucubano</name>
    <name type="synonym">Pyrophorus luminosus</name>
    <dbReference type="NCBI Taxonomy" id="2038154"/>
    <lineage>
        <taxon>Eukaryota</taxon>
        <taxon>Metazoa</taxon>
        <taxon>Ecdysozoa</taxon>
        <taxon>Arthropoda</taxon>
        <taxon>Hexapoda</taxon>
        <taxon>Insecta</taxon>
        <taxon>Pterygota</taxon>
        <taxon>Neoptera</taxon>
        <taxon>Endopterygota</taxon>
        <taxon>Coleoptera</taxon>
        <taxon>Polyphaga</taxon>
        <taxon>Elateriformia</taxon>
        <taxon>Elateroidea</taxon>
        <taxon>Elateridae</taxon>
        <taxon>Agrypninae</taxon>
        <taxon>Pyrophorini</taxon>
        <taxon>Ignelater</taxon>
    </lineage>
</organism>
<keyword evidence="4" id="KW-1185">Reference proteome</keyword>
<dbReference type="PANTHER" id="PTHR10773">
    <property type="entry name" value="DNA-DIRECTED RNA POLYMERASES I, II, AND III SUBUNIT RPABC2"/>
    <property type="match status" value="1"/>
</dbReference>
<gene>
    <name evidence="3" type="ORF">ILUMI_19091</name>
</gene>
<feature type="region of interest" description="Disordered" evidence="1">
    <location>
        <begin position="82"/>
        <end position="105"/>
    </location>
</feature>
<dbReference type="Pfam" id="PF25273">
    <property type="entry name" value="DUF7869"/>
    <property type="match status" value="1"/>
</dbReference>
<sequence length="687" mass="79746">MKTIMSRIRCCTTRRTDSCDIIDNASNEIADSERMKNVSIINNNEDCCNENVTNFNLNLITNNDCDTIERTAALEQNENYKEQQQNLIKPKESKGLTKDGKERKRRLISQDEKLEYKREAINKKRAKYSLKPPCNSTCIKKCSSNFSEHQRLKLNEEFFTMSPAEKQIFIINSTETLKVKRRRGETLDTKKNDSVFYKFPNDNGVITSVCRSFFLTTLGFKATNNKIIKSIKKSAPKNAISPELCKKGDRRGRSSKKIVDTELIIEHVERYKPSISHYRRVHAPNRRYLPTDITLKKMRSDFMELNPNFRCSYETFRLAVKSMNISWAKLGNEECESCCIFQNHNPGHNLEHPDNSCDECQKWVDHLSRAKAARKLYEEHKNILPDSDARHIRVSADLQKVIMLPRLECFKTAIFTQRLVAYNESFVPIGSLTKQEKNNKPLAVLWHNAISGRNQEDITSTFEVFFDENRDCPRFSIWLDNCSAQNKNWCLLTFLVFVVNQSDTTVETVELFYFESGHTFMSADSFHHQVENSFKKCQKVYDFRDLKKAVASANDGRALVRELSYSDFRMWESCRRQTNKNAAHTLPYLSNISYIRAEKGCMKLFYKTSHDKFEPVQVLDFLNRKIIKNGFNKNFAPRRTCAKGISADKKTCIIKQLLPLMPPSRHDFWKNLPVAAAEADEDDVIYS</sequence>
<evidence type="ECO:0000313" key="3">
    <source>
        <dbReference type="EMBL" id="KAF2887082.1"/>
    </source>
</evidence>
<protein>
    <recommendedName>
        <fullName evidence="2">DUF7869 domain-containing protein</fullName>
    </recommendedName>
</protein>
<evidence type="ECO:0000313" key="4">
    <source>
        <dbReference type="Proteomes" id="UP000801492"/>
    </source>
</evidence>
<dbReference type="PANTHER" id="PTHR10773:SF19">
    <property type="match status" value="1"/>
</dbReference>
<dbReference type="AlphaFoldDB" id="A0A8K0G3J0"/>